<comment type="caution">
    <text evidence="2">The sequence shown here is derived from an EMBL/GenBank/DDBJ whole genome shotgun (WGS) entry which is preliminary data.</text>
</comment>
<sequence length="100" mass="10906">MDKLKHKLESTFSHDPTSTSSTVQHQDGSASAAGGSSWTCGTEGAQQDQPTTSASSDPQEYRESQGEGETEGGAHYQYGEPRTTEQAKREGERYMENFDL</sequence>
<keyword evidence="3" id="KW-1185">Reference proteome</keyword>
<accession>A0A0E9NCV7</accession>
<evidence type="ECO:0000313" key="2">
    <source>
        <dbReference type="EMBL" id="GAO47633.1"/>
    </source>
</evidence>
<name>A0A0E9NCV7_SAICN</name>
<protein>
    <submittedName>
        <fullName evidence="2">Uncharacterized protein</fullName>
    </submittedName>
</protein>
<dbReference type="EMBL" id="BACD03000010">
    <property type="protein sequence ID" value="GAO47633.1"/>
    <property type="molecule type" value="Genomic_DNA"/>
</dbReference>
<gene>
    <name evidence="2" type="ORF">G7K_1833-t1</name>
</gene>
<organism evidence="2 3">
    <name type="scientific">Saitoella complicata (strain BCRC 22490 / CBS 7301 / JCM 7358 / NBRC 10748 / NRRL Y-17804)</name>
    <dbReference type="NCBI Taxonomy" id="698492"/>
    <lineage>
        <taxon>Eukaryota</taxon>
        <taxon>Fungi</taxon>
        <taxon>Dikarya</taxon>
        <taxon>Ascomycota</taxon>
        <taxon>Taphrinomycotina</taxon>
        <taxon>Taphrinomycotina incertae sedis</taxon>
        <taxon>Saitoella</taxon>
    </lineage>
</organism>
<feature type="compositionally biased region" description="Polar residues" evidence="1">
    <location>
        <begin position="10"/>
        <end position="27"/>
    </location>
</feature>
<feature type="compositionally biased region" description="Low complexity" evidence="1">
    <location>
        <begin position="28"/>
        <end position="37"/>
    </location>
</feature>
<dbReference type="Proteomes" id="UP000033140">
    <property type="component" value="Unassembled WGS sequence"/>
</dbReference>
<feature type="compositionally biased region" description="Basic and acidic residues" evidence="1">
    <location>
        <begin position="82"/>
        <end position="100"/>
    </location>
</feature>
<reference evidence="2 3" key="2">
    <citation type="journal article" date="2014" name="J. Gen. Appl. Microbiol.">
        <title>The early diverging ascomycetous budding yeast Saitoella complicata has three histone deacetylases belonging to the Clr6, Hos2, and Rpd3 lineages.</title>
        <authorList>
            <person name="Nishida H."/>
            <person name="Matsumoto T."/>
            <person name="Kondo S."/>
            <person name="Hamamoto M."/>
            <person name="Yoshikawa H."/>
        </authorList>
    </citation>
    <scope>NUCLEOTIDE SEQUENCE [LARGE SCALE GENOMIC DNA]</scope>
    <source>
        <strain evidence="2 3">NRRL Y-17804</strain>
    </source>
</reference>
<dbReference type="AlphaFoldDB" id="A0A0E9NCV7"/>
<proteinExistence type="predicted"/>
<reference evidence="2 3" key="1">
    <citation type="journal article" date="2011" name="J. Gen. Appl. Microbiol.">
        <title>Draft genome sequencing of the enigmatic yeast Saitoella complicata.</title>
        <authorList>
            <person name="Nishida H."/>
            <person name="Hamamoto M."/>
            <person name="Sugiyama J."/>
        </authorList>
    </citation>
    <scope>NUCLEOTIDE SEQUENCE [LARGE SCALE GENOMIC DNA]</scope>
    <source>
        <strain evidence="2 3">NRRL Y-17804</strain>
    </source>
</reference>
<evidence type="ECO:0000313" key="3">
    <source>
        <dbReference type="Proteomes" id="UP000033140"/>
    </source>
</evidence>
<evidence type="ECO:0000256" key="1">
    <source>
        <dbReference type="SAM" id="MobiDB-lite"/>
    </source>
</evidence>
<feature type="region of interest" description="Disordered" evidence="1">
    <location>
        <begin position="1"/>
        <end position="100"/>
    </location>
</feature>
<reference evidence="2 3" key="3">
    <citation type="journal article" date="2015" name="Genome Announc.">
        <title>Draft Genome Sequence of the Archiascomycetous Yeast Saitoella complicata.</title>
        <authorList>
            <person name="Yamauchi K."/>
            <person name="Kondo S."/>
            <person name="Hamamoto M."/>
            <person name="Takahashi Y."/>
            <person name="Ogura Y."/>
            <person name="Hayashi T."/>
            <person name="Nishida H."/>
        </authorList>
    </citation>
    <scope>NUCLEOTIDE SEQUENCE [LARGE SCALE GENOMIC DNA]</scope>
    <source>
        <strain evidence="2 3">NRRL Y-17804</strain>
    </source>
</reference>
<feature type="compositionally biased region" description="Polar residues" evidence="1">
    <location>
        <begin position="38"/>
        <end position="58"/>
    </location>
</feature>